<dbReference type="SUPFAM" id="SSF161077">
    <property type="entry name" value="Photosystem II antenna protein-like"/>
    <property type="match status" value="1"/>
</dbReference>
<keyword evidence="3" id="KW-0602">Photosynthesis</keyword>
<keyword evidence="11" id="KW-1185">Reference proteome</keyword>
<evidence type="ECO:0000256" key="4">
    <source>
        <dbReference type="ARBA" id="ARBA00022692"/>
    </source>
</evidence>
<gene>
    <name evidence="10" type="ORF">CwatDRAFT_0025</name>
</gene>
<keyword evidence="5 9" id="KW-1133">Transmembrane helix</keyword>
<keyword evidence="2" id="KW-0148">Chlorophyll</keyword>
<evidence type="ECO:0000313" key="11">
    <source>
        <dbReference type="Proteomes" id="UP000003922"/>
    </source>
</evidence>
<dbReference type="EMBL" id="AADV02000296">
    <property type="protein sequence ID" value="EAM47500.1"/>
    <property type="molecule type" value="Genomic_DNA"/>
</dbReference>
<dbReference type="AlphaFoldDB" id="Q4BUC0"/>
<dbReference type="Pfam" id="PF00421">
    <property type="entry name" value="PSII"/>
    <property type="match status" value="1"/>
</dbReference>
<evidence type="ECO:0000256" key="8">
    <source>
        <dbReference type="ARBA" id="ARBA00023136"/>
    </source>
</evidence>
<keyword evidence="7" id="KW-0793">Thylakoid</keyword>
<comment type="caution">
    <text evidence="10">The sequence shown here is derived from an EMBL/GenBank/DDBJ whole genome shotgun (WGS) entry which is preliminary data.</text>
</comment>
<evidence type="ECO:0000256" key="6">
    <source>
        <dbReference type="ARBA" id="ARBA00022991"/>
    </source>
</evidence>
<name>Q4BUC0_CROWT</name>
<dbReference type="InterPro" id="IPR000932">
    <property type="entry name" value="PS_antenna-like"/>
</dbReference>
<protein>
    <submittedName>
        <fullName evidence="10">Photosystem II CP43 protein PsbC homolog</fullName>
    </submittedName>
</protein>
<evidence type="ECO:0000256" key="2">
    <source>
        <dbReference type="ARBA" id="ARBA00022494"/>
    </source>
</evidence>
<evidence type="ECO:0000256" key="7">
    <source>
        <dbReference type="ARBA" id="ARBA00023078"/>
    </source>
</evidence>
<evidence type="ECO:0000313" key="10">
    <source>
        <dbReference type="EMBL" id="EAM47500.1"/>
    </source>
</evidence>
<comment type="subcellular location">
    <subcellularLocation>
        <location evidence="1">Cellular thylakoid membrane</location>
        <topology evidence="1">Multi-pass membrane protein</topology>
    </subcellularLocation>
</comment>
<reference evidence="10" key="1">
    <citation type="submission" date="2004-02" db="EMBL/GenBank/DDBJ databases">
        <authorList>
            <consortium name="DOE Joint Genome Institute"/>
        </authorList>
    </citation>
    <scope>NUCLEOTIDE SEQUENCE [LARGE SCALE GENOMIC DNA]</scope>
    <source>
        <strain evidence="10">WH 8501</strain>
    </source>
</reference>
<keyword evidence="4 9" id="KW-0812">Transmembrane</keyword>
<evidence type="ECO:0000256" key="1">
    <source>
        <dbReference type="ARBA" id="ARBA00004636"/>
    </source>
</evidence>
<evidence type="ECO:0000256" key="5">
    <source>
        <dbReference type="ARBA" id="ARBA00022989"/>
    </source>
</evidence>
<dbReference type="KEGG" id="cwa:CwatDRAFT_0025"/>
<dbReference type="Proteomes" id="UP000003922">
    <property type="component" value="Unassembled WGS sequence"/>
</dbReference>
<dbReference type="GO" id="GO:0031676">
    <property type="term" value="C:plasma membrane-derived thylakoid membrane"/>
    <property type="evidence" value="ECO:0007669"/>
    <property type="project" value="UniProtKB-SubCell"/>
</dbReference>
<accession>Q4BUC0</accession>
<dbReference type="GO" id="GO:0009521">
    <property type="term" value="C:photosystem"/>
    <property type="evidence" value="ECO:0007669"/>
    <property type="project" value="InterPro"/>
</dbReference>
<organism evidence="10 11">
    <name type="scientific">Crocosphaera watsonii WH 8501</name>
    <dbReference type="NCBI Taxonomy" id="165597"/>
    <lineage>
        <taxon>Bacteria</taxon>
        <taxon>Bacillati</taxon>
        <taxon>Cyanobacteriota</taxon>
        <taxon>Cyanophyceae</taxon>
        <taxon>Oscillatoriophycideae</taxon>
        <taxon>Chroococcales</taxon>
        <taxon>Aphanothecaceae</taxon>
        <taxon>Crocosphaera</taxon>
    </lineage>
</organism>
<dbReference type="GO" id="GO:0016168">
    <property type="term" value="F:chlorophyll binding"/>
    <property type="evidence" value="ECO:0007669"/>
    <property type="project" value="UniProtKB-KW"/>
</dbReference>
<sequence length="65" mass="7084">MTTTNVQMTDIPWRAGNARLVDLSGKLLGAHVAHAGLIVLWAGAITLFEISNFDTSLPMYEQGLR</sequence>
<dbReference type="GO" id="GO:0009767">
    <property type="term" value="P:photosynthetic electron transport chain"/>
    <property type="evidence" value="ECO:0007669"/>
    <property type="project" value="InterPro"/>
</dbReference>
<reference evidence="10" key="3">
    <citation type="submission" date="2016-12" db="EMBL/GenBank/DDBJ databases">
        <title>Annotation of the draft genome assembly of Crocosphaera watsonii WH 8501.</title>
        <authorList>
            <consortium name="US DOE Joint Genome Institute (JGI-ORNL)"/>
            <person name="Larimer F."/>
            <person name="Land M."/>
        </authorList>
    </citation>
    <scope>NUCLEOTIDE SEQUENCE</scope>
    <source>
        <strain evidence="10">WH 8501</strain>
    </source>
</reference>
<evidence type="ECO:0000256" key="9">
    <source>
        <dbReference type="SAM" id="Phobius"/>
    </source>
</evidence>
<reference evidence="10" key="2">
    <citation type="submission" date="2005-06" db="EMBL/GenBank/DDBJ databases">
        <title>Sequencing of the draft genome and assembly of Crocosphaera watsonii WH 8501.</title>
        <authorList>
            <consortium name="US DOE Joint Genome Institute (JGI-PGF)"/>
            <person name="Copeland A."/>
            <person name="Lucas S."/>
            <person name="Lapidus A."/>
            <person name="Barry K."/>
            <person name="Detter C."/>
            <person name="Glavina T."/>
            <person name="Hammon N."/>
            <person name="Israni S."/>
            <person name="Pitluck S."/>
            <person name="Richardson P."/>
        </authorList>
    </citation>
    <scope>NUCLEOTIDE SEQUENCE [LARGE SCALE GENOMIC DNA]</scope>
    <source>
        <strain evidence="10">WH 8501</strain>
    </source>
</reference>
<proteinExistence type="predicted"/>
<dbReference type="InterPro" id="IPR036001">
    <property type="entry name" value="PS_II_antenna-like_sf"/>
</dbReference>
<keyword evidence="8 9" id="KW-0472">Membrane</keyword>
<evidence type="ECO:0000256" key="3">
    <source>
        <dbReference type="ARBA" id="ARBA00022531"/>
    </source>
</evidence>
<feature type="transmembrane region" description="Helical" evidence="9">
    <location>
        <begin position="28"/>
        <end position="50"/>
    </location>
</feature>
<keyword evidence="6" id="KW-0157">Chromophore</keyword>